<reference evidence="3 4" key="1">
    <citation type="submission" date="2020-08" db="EMBL/GenBank/DDBJ databases">
        <title>Genomic Encyclopedia of Type Strains, Phase IV (KMG-IV): sequencing the most valuable type-strain genomes for metagenomic binning, comparative biology and taxonomic classification.</title>
        <authorList>
            <person name="Goeker M."/>
        </authorList>
    </citation>
    <scope>NUCLEOTIDE SEQUENCE [LARGE SCALE GENOMIC DNA]</scope>
    <source>
        <strain evidence="3 4">DSM 26723</strain>
    </source>
</reference>
<evidence type="ECO:0000313" key="3">
    <source>
        <dbReference type="EMBL" id="MBB6096014.1"/>
    </source>
</evidence>
<dbReference type="AlphaFoldDB" id="A0A841HTR0"/>
<dbReference type="Proteomes" id="UP000588068">
    <property type="component" value="Unassembled WGS sequence"/>
</dbReference>
<keyword evidence="2" id="KW-0732">Signal</keyword>
<evidence type="ECO:0000256" key="2">
    <source>
        <dbReference type="SAM" id="SignalP"/>
    </source>
</evidence>
<protein>
    <recommendedName>
        <fullName evidence="5">AraC family transcriptional regulator</fullName>
    </recommendedName>
</protein>
<feature type="chain" id="PRO_5032327212" description="AraC family transcriptional regulator" evidence="2">
    <location>
        <begin position="34"/>
        <end position="204"/>
    </location>
</feature>
<comment type="caution">
    <text evidence="3">The sequence shown here is derived from an EMBL/GenBank/DDBJ whole genome shotgun (WGS) entry which is preliminary data.</text>
</comment>
<proteinExistence type="predicted"/>
<gene>
    <name evidence="3" type="ORF">HNQ60_004905</name>
</gene>
<sequence>MNAIHSIFADRMNRVRTMFRHAFLSLLTFFVLATPLTAQEATAPAVAAADPAAGGDFKSLDQEVQSLKKEVLDLNRELFVLEEELLFPANTQVAVFVSMDVGEYFAVDSVTLKLDNKEVANYLYTEREAQALLKGGVHRVFVGNLKSGDHELIALFTGQGPHVRDYRRGATIKLNKGVGAKYVELKISDRASKAQPEFVIKEWE</sequence>
<evidence type="ECO:0000313" key="4">
    <source>
        <dbReference type="Proteomes" id="UP000588068"/>
    </source>
</evidence>
<dbReference type="RefSeq" id="WP_221304422.1">
    <property type="nucleotide sequence ID" value="NZ_JACHHZ010000006.1"/>
</dbReference>
<name>A0A841HTR0_9GAMM</name>
<feature type="signal peptide" evidence="2">
    <location>
        <begin position="1"/>
        <end position="33"/>
    </location>
</feature>
<feature type="coiled-coil region" evidence="1">
    <location>
        <begin position="57"/>
        <end position="84"/>
    </location>
</feature>
<keyword evidence="1" id="KW-0175">Coiled coil</keyword>
<evidence type="ECO:0000256" key="1">
    <source>
        <dbReference type="SAM" id="Coils"/>
    </source>
</evidence>
<evidence type="ECO:0008006" key="5">
    <source>
        <dbReference type="Google" id="ProtNLM"/>
    </source>
</evidence>
<accession>A0A841HTR0</accession>
<dbReference type="EMBL" id="JACHHZ010000006">
    <property type="protein sequence ID" value="MBB6096014.1"/>
    <property type="molecule type" value="Genomic_DNA"/>
</dbReference>
<organism evidence="3 4">
    <name type="scientific">Povalibacter uvarum</name>
    <dbReference type="NCBI Taxonomy" id="732238"/>
    <lineage>
        <taxon>Bacteria</taxon>
        <taxon>Pseudomonadati</taxon>
        <taxon>Pseudomonadota</taxon>
        <taxon>Gammaproteobacteria</taxon>
        <taxon>Steroidobacterales</taxon>
        <taxon>Steroidobacteraceae</taxon>
        <taxon>Povalibacter</taxon>
    </lineage>
</organism>
<keyword evidence="4" id="KW-1185">Reference proteome</keyword>